<dbReference type="EMBL" id="CP093350">
    <property type="protein sequence ID" value="WOH12773.1"/>
    <property type="molecule type" value="Genomic_DNA"/>
</dbReference>
<gene>
    <name evidence="1" type="ORF">DCAR_0832281</name>
</gene>
<dbReference type="AlphaFoldDB" id="A0AAF1BCD7"/>
<keyword evidence="2" id="KW-1185">Reference proteome</keyword>
<accession>A0AAF1BCD7</accession>
<reference evidence="1" key="2">
    <citation type="submission" date="2022-03" db="EMBL/GenBank/DDBJ databases">
        <title>Draft title - Genomic analysis of global carrot germplasm unveils the trajectory of domestication and the origin of high carotenoid orange carrot.</title>
        <authorList>
            <person name="Iorizzo M."/>
            <person name="Ellison S."/>
            <person name="Senalik D."/>
            <person name="Macko-Podgorni A."/>
            <person name="Grzebelus D."/>
            <person name="Bostan H."/>
            <person name="Rolling W."/>
            <person name="Curaba J."/>
            <person name="Simon P."/>
        </authorList>
    </citation>
    <scope>NUCLEOTIDE SEQUENCE</scope>
    <source>
        <tissue evidence="1">Leaf</tissue>
    </source>
</reference>
<reference evidence="1" key="1">
    <citation type="journal article" date="2016" name="Nat. Genet.">
        <title>A high-quality carrot genome assembly provides new insights into carotenoid accumulation and asterid genome evolution.</title>
        <authorList>
            <person name="Iorizzo M."/>
            <person name="Ellison S."/>
            <person name="Senalik D."/>
            <person name="Zeng P."/>
            <person name="Satapoomin P."/>
            <person name="Huang J."/>
            <person name="Bowman M."/>
            <person name="Iovene M."/>
            <person name="Sanseverino W."/>
            <person name="Cavagnaro P."/>
            <person name="Yildiz M."/>
            <person name="Macko-Podgorni A."/>
            <person name="Moranska E."/>
            <person name="Grzebelus E."/>
            <person name="Grzebelus D."/>
            <person name="Ashrafi H."/>
            <person name="Zheng Z."/>
            <person name="Cheng S."/>
            <person name="Spooner D."/>
            <person name="Van Deynze A."/>
            <person name="Simon P."/>
        </authorList>
    </citation>
    <scope>NUCLEOTIDE SEQUENCE</scope>
    <source>
        <tissue evidence="1">Leaf</tissue>
    </source>
</reference>
<evidence type="ECO:0000313" key="1">
    <source>
        <dbReference type="EMBL" id="WOH12773.1"/>
    </source>
</evidence>
<dbReference type="Proteomes" id="UP000077755">
    <property type="component" value="Chromosome 8"/>
</dbReference>
<evidence type="ECO:0000313" key="2">
    <source>
        <dbReference type="Proteomes" id="UP000077755"/>
    </source>
</evidence>
<sequence length="60" mass="6995">MASKVIKTVAKSVGVYQMIFQKGVWGYWHLCAWKHSGIKVLLAGEDWHNDPERKDVDWHN</sequence>
<organism evidence="1 2">
    <name type="scientific">Daucus carota subsp. sativus</name>
    <name type="common">Carrot</name>
    <dbReference type="NCBI Taxonomy" id="79200"/>
    <lineage>
        <taxon>Eukaryota</taxon>
        <taxon>Viridiplantae</taxon>
        <taxon>Streptophyta</taxon>
        <taxon>Embryophyta</taxon>
        <taxon>Tracheophyta</taxon>
        <taxon>Spermatophyta</taxon>
        <taxon>Magnoliopsida</taxon>
        <taxon>eudicotyledons</taxon>
        <taxon>Gunneridae</taxon>
        <taxon>Pentapetalae</taxon>
        <taxon>asterids</taxon>
        <taxon>campanulids</taxon>
        <taxon>Apiales</taxon>
        <taxon>Apiaceae</taxon>
        <taxon>Apioideae</taxon>
        <taxon>Scandiceae</taxon>
        <taxon>Daucinae</taxon>
        <taxon>Daucus</taxon>
        <taxon>Daucus sect. Daucus</taxon>
    </lineage>
</organism>
<name>A0AAF1BCD7_DAUCS</name>
<proteinExistence type="predicted"/>
<protein>
    <submittedName>
        <fullName evidence="1">Uncharacterized protein</fullName>
    </submittedName>
</protein>